<feature type="chain" id="PRO_5038394539" description="C1q domain-containing protein" evidence="4">
    <location>
        <begin position="22"/>
        <end position="322"/>
    </location>
</feature>
<evidence type="ECO:0000313" key="7">
    <source>
        <dbReference type="Proteomes" id="UP000828390"/>
    </source>
</evidence>
<keyword evidence="3 4" id="KW-0732">Signal</keyword>
<comment type="subcellular location">
    <subcellularLocation>
        <location evidence="1">Secreted</location>
    </subcellularLocation>
</comment>
<keyword evidence="7" id="KW-1185">Reference proteome</keyword>
<evidence type="ECO:0000313" key="6">
    <source>
        <dbReference type="EMBL" id="KAH3706154.1"/>
    </source>
</evidence>
<protein>
    <recommendedName>
        <fullName evidence="5">C1q domain-containing protein</fullName>
    </recommendedName>
</protein>
<evidence type="ECO:0000256" key="4">
    <source>
        <dbReference type="SAM" id="SignalP"/>
    </source>
</evidence>
<dbReference type="EMBL" id="JAIWYP010000014">
    <property type="protein sequence ID" value="KAH3706154.1"/>
    <property type="molecule type" value="Genomic_DNA"/>
</dbReference>
<gene>
    <name evidence="6" type="ORF">DPMN_065534</name>
</gene>
<accession>A0A9D3YXE2</accession>
<dbReference type="Proteomes" id="UP000828390">
    <property type="component" value="Unassembled WGS sequence"/>
</dbReference>
<dbReference type="InterPro" id="IPR050822">
    <property type="entry name" value="Cerebellin_Synaptic_Org"/>
</dbReference>
<sequence length="322" mass="35882">MRTILSVWGISVLFVFIHVSAVTEEEFKILLDRLSVLEEKHALSDKRIAALETENKLSHERIAVLDKYKTWSDKRIALLERKKALCNIRKDAHDTVKKLYAKKDDAFETHKIFLDKITTMHGYDTTLSDVVGGSLEKDKILSDRKILALKQDYAVSPNRIGKDDGNTAEVDITNRQSNVPKFQQRRFVAEGIVAFSAMKTATQEHIGINQNIIFGQVLTNEGGGFHPNHGVFTAPQSGVYVFSSSILTFANGEYHAAIVHNGNIVTHIYGGGDSGRHDQGSQTVVIKLNAGDEVAVQNVDKPDNNIWGDLYSSFSGFLLWPQ</sequence>
<comment type="caution">
    <text evidence="6">The sequence shown here is derived from an EMBL/GenBank/DDBJ whole genome shotgun (WGS) entry which is preliminary data.</text>
</comment>
<evidence type="ECO:0000256" key="3">
    <source>
        <dbReference type="ARBA" id="ARBA00022729"/>
    </source>
</evidence>
<dbReference type="PANTHER" id="PTHR22923:SF116">
    <property type="entry name" value="C1Q DOMAIN-CONTAINING PROTEIN"/>
    <property type="match status" value="1"/>
</dbReference>
<proteinExistence type="predicted"/>
<reference evidence="6" key="1">
    <citation type="journal article" date="2019" name="bioRxiv">
        <title>The Genome of the Zebra Mussel, Dreissena polymorpha: A Resource for Invasive Species Research.</title>
        <authorList>
            <person name="McCartney M.A."/>
            <person name="Auch B."/>
            <person name="Kono T."/>
            <person name="Mallez S."/>
            <person name="Zhang Y."/>
            <person name="Obille A."/>
            <person name="Becker A."/>
            <person name="Abrahante J.E."/>
            <person name="Garbe J."/>
            <person name="Badalamenti J.P."/>
            <person name="Herman A."/>
            <person name="Mangelson H."/>
            <person name="Liachko I."/>
            <person name="Sullivan S."/>
            <person name="Sone E.D."/>
            <person name="Koren S."/>
            <person name="Silverstein K.A.T."/>
            <person name="Beckman K.B."/>
            <person name="Gohl D.M."/>
        </authorList>
    </citation>
    <scope>NUCLEOTIDE SEQUENCE</scope>
    <source>
        <strain evidence="6">Duluth1</strain>
        <tissue evidence="6">Whole animal</tissue>
    </source>
</reference>
<dbReference type="OrthoDB" id="6150994at2759"/>
<feature type="signal peptide" evidence="4">
    <location>
        <begin position="1"/>
        <end position="21"/>
    </location>
</feature>
<dbReference type="GO" id="GO:0005576">
    <property type="term" value="C:extracellular region"/>
    <property type="evidence" value="ECO:0007669"/>
    <property type="project" value="UniProtKB-SubCell"/>
</dbReference>
<dbReference type="InterPro" id="IPR008983">
    <property type="entry name" value="Tumour_necrosis_fac-like_dom"/>
</dbReference>
<dbReference type="SUPFAM" id="SSF49842">
    <property type="entry name" value="TNF-like"/>
    <property type="match status" value="1"/>
</dbReference>
<dbReference type="AlphaFoldDB" id="A0A9D3YXE2"/>
<dbReference type="Pfam" id="PF00386">
    <property type="entry name" value="C1q"/>
    <property type="match status" value="1"/>
</dbReference>
<reference evidence="6" key="2">
    <citation type="submission" date="2020-11" db="EMBL/GenBank/DDBJ databases">
        <authorList>
            <person name="McCartney M.A."/>
            <person name="Auch B."/>
            <person name="Kono T."/>
            <person name="Mallez S."/>
            <person name="Becker A."/>
            <person name="Gohl D.M."/>
            <person name="Silverstein K.A.T."/>
            <person name="Koren S."/>
            <person name="Bechman K.B."/>
            <person name="Herman A."/>
            <person name="Abrahante J.E."/>
            <person name="Garbe J."/>
        </authorList>
    </citation>
    <scope>NUCLEOTIDE SEQUENCE</scope>
    <source>
        <strain evidence="6">Duluth1</strain>
        <tissue evidence="6">Whole animal</tissue>
    </source>
</reference>
<dbReference type="SMART" id="SM00110">
    <property type="entry name" value="C1Q"/>
    <property type="match status" value="1"/>
</dbReference>
<keyword evidence="2" id="KW-0964">Secreted</keyword>
<dbReference type="PROSITE" id="PS50871">
    <property type="entry name" value="C1Q"/>
    <property type="match status" value="1"/>
</dbReference>
<dbReference type="PRINTS" id="PR00007">
    <property type="entry name" value="COMPLEMNTC1Q"/>
</dbReference>
<name>A0A9D3YXE2_DREPO</name>
<dbReference type="InterPro" id="IPR001073">
    <property type="entry name" value="C1q_dom"/>
</dbReference>
<dbReference type="PANTHER" id="PTHR22923">
    <property type="entry name" value="CEREBELLIN-RELATED"/>
    <property type="match status" value="1"/>
</dbReference>
<feature type="domain" description="C1q" evidence="5">
    <location>
        <begin position="188"/>
        <end position="322"/>
    </location>
</feature>
<evidence type="ECO:0000256" key="2">
    <source>
        <dbReference type="ARBA" id="ARBA00022525"/>
    </source>
</evidence>
<dbReference type="Gene3D" id="2.60.120.40">
    <property type="match status" value="1"/>
</dbReference>
<organism evidence="6 7">
    <name type="scientific">Dreissena polymorpha</name>
    <name type="common">Zebra mussel</name>
    <name type="synonym">Mytilus polymorpha</name>
    <dbReference type="NCBI Taxonomy" id="45954"/>
    <lineage>
        <taxon>Eukaryota</taxon>
        <taxon>Metazoa</taxon>
        <taxon>Spiralia</taxon>
        <taxon>Lophotrochozoa</taxon>
        <taxon>Mollusca</taxon>
        <taxon>Bivalvia</taxon>
        <taxon>Autobranchia</taxon>
        <taxon>Heteroconchia</taxon>
        <taxon>Euheterodonta</taxon>
        <taxon>Imparidentia</taxon>
        <taxon>Neoheterodontei</taxon>
        <taxon>Myida</taxon>
        <taxon>Dreissenoidea</taxon>
        <taxon>Dreissenidae</taxon>
        <taxon>Dreissena</taxon>
    </lineage>
</organism>
<evidence type="ECO:0000256" key="1">
    <source>
        <dbReference type="ARBA" id="ARBA00004613"/>
    </source>
</evidence>
<evidence type="ECO:0000259" key="5">
    <source>
        <dbReference type="PROSITE" id="PS50871"/>
    </source>
</evidence>